<dbReference type="NCBIfam" id="TIGR02937">
    <property type="entry name" value="sigma70-ECF"/>
    <property type="match status" value="1"/>
</dbReference>
<evidence type="ECO:0000256" key="4">
    <source>
        <dbReference type="ARBA" id="ARBA00023163"/>
    </source>
</evidence>
<dbReference type="RefSeq" id="WP_308993317.1">
    <property type="nucleotide sequence ID" value="NZ_CP155618.1"/>
</dbReference>
<dbReference type="KEGG" id="mlil:QLS71_014380"/>
<keyword evidence="8" id="KW-1185">Reference proteome</keyword>
<dbReference type="InterPro" id="IPR036388">
    <property type="entry name" value="WH-like_DNA-bd_sf"/>
</dbReference>
<feature type="domain" description="RNA polymerase sigma factor 70 region 4 type 2" evidence="6">
    <location>
        <begin position="126"/>
        <end position="170"/>
    </location>
</feature>
<dbReference type="Gene3D" id="1.10.1740.10">
    <property type="match status" value="1"/>
</dbReference>
<dbReference type="InterPro" id="IPR013324">
    <property type="entry name" value="RNA_pol_sigma_r3/r4-like"/>
</dbReference>
<dbReference type="InterPro" id="IPR013325">
    <property type="entry name" value="RNA_pol_sigma_r2"/>
</dbReference>
<dbReference type="Pfam" id="PF08281">
    <property type="entry name" value="Sigma70_r4_2"/>
    <property type="match status" value="1"/>
</dbReference>
<evidence type="ECO:0000256" key="2">
    <source>
        <dbReference type="ARBA" id="ARBA00023015"/>
    </source>
</evidence>
<dbReference type="EMBL" id="CP155618">
    <property type="protein sequence ID" value="XBL13498.1"/>
    <property type="molecule type" value="Genomic_DNA"/>
</dbReference>
<evidence type="ECO:0000256" key="1">
    <source>
        <dbReference type="ARBA" id="ARBA00010641"/>
    </source>
</evidence>
<gene>
    <name evidence="7" type="ORF">QLS71_014380</name>
</gene>
<evidence type="ECO:0000313" key="8">
    <source>
        <dbReference type="Proteomes" id="UP001224325"/>
    </source>
</evidence>
<accession>A0AAU7ECX3</accession>
<reference evidence="7" key="1">
    <citation type="submission" date="2024-04" db="EMBL/GenBank/DDBJ databases">
        <title>Mariniflexile litorale, isolated from the shallow sediments of the Sea of Japan.</title>
        <authorList>
            <person name="Romanenko L."/>
            <person name="Isaeva M."/>
        </authorList>
    </citation>
    <scope>NUCLEOTIDE SEQUENCE [LARGE SCALE GENOMIC DNA]</scope>
    <source>
        <strain evidence="7">KMM 9835</strain>
    </source>
</reference>
<sequence>MNYENQNDLIQGIRRGDESAFVYALDKYNKPLFAYAISLTHDAAMAQDILQNVFLKTWEKRTKLKISVSFQNYLYRSVHNEFINQYKQNKSIVLLEQKYSEALENVIASNDETFFENSLKHIAFEIENLPPKCKKVFILSRKEGLTNIEIANYLDISIKAVEAHINKAFTTLKKKCRKKI</sequence>
<protein>
    <submittedName>
        <fullName evidence="7">RNA polymerase sigma-70 factor</fullName>
    </submittedName>
</protein>
<organism evidence="7 8">
    <name type="scientific">Mariniflexile litorale</name>
    <dbReference type="NCBI Taxonomy" id="3045158"/>
    <lineage>
        <taxon>Bacteria</taxon>
        <taxon>Pseudomonadati</taxon>
        <taxon>Bacteroidota</taxon>
        <taxon>Flavobacteriia</taxon>
        <taxon>Flavobacteriales</taxon>
        <taxon>Flavobacteriaceae</taxon>
        <taxon>Mariniflexile</taxon>
    </lineage>
</organism>
<keyword evidence="3" id="KW-0731">Sigma factor</keyword>
<dbReference type="AlphaFoldDB" id="A0AAU7ECX3"/>
<dbReference type="GO" id="GO:0016987">
    <property type="term" value="F:sigma factor activity"/>
    <property type="evidence" value="ECO:0007669"/>
    <property type="project" value="UniProtKB-KW"/>
</dbReference>
<dbReference type="InterPro" id="IPR007627">
    <property type="entry name" value="RNA_pol_sigma70_r2"/>
</dbReference>
<dbReference type="InterPro" id="IPR014327">
    <property type="entry name" value="RNA_pol_sigma70_bacteroid"/>
</dbReference>
<comment type="similarity">
    <text evidence="1">Belongs to the sigma-70 factor family. ECF subfamily.</text>
</comment>
<dbReference type="PANTHER" id="PTHR43133:SF46">
    <property type="entry name" value="RNA POLYMERASE SIGMA-70 FACTOR ECF SUBFAMILY"/>
    <property type="match status" value="1"/>
</dbReference>
<dbReference type="Proteomes" id="UP001224325">
    <property type="component" value="Chromosome"/>
</dbReference>
<name>A0AAU7ECX3_9FLAO</name>
<dbReference type="Gene3D" id="1.10.10.10">
    <property type="entry name" value="Winged helix-like DNA-binding domain superfamily/Winged helix DNA-binding domain"/>
    <property type="match status" value="1"/>
</dbReference>
<dbReference type="InterPro" id="IPR013249">
    <property type="entry name" value="RNA_pol_sigma70_r4_t2"/>
</dbReference>
<evidence type="ECO:0000256" key="3">
    <source>
        <dbReference type="ARBA" id="ARBA00023082"/>
    </source>
</evidence>
<feature type="domain" description="RNA polymerase sigma-70 region 2" evidence="5">
    <location>
        <begin position="27"/>
        <end position="90"/>
    </location>
</feature>
<dbReference type="SUPFAM" id="SSF88659">
    <property type="entry name" value="Sigma3 and sigma4 domains of RNA polymerase sigma factors"/>
    <property type="match status" value="1"/>
</dbReference>
<evidence type="ECO:0000259" key="6">
    <source>
        <dbReference type="Pfam" id="PF08281"/>
    </source>
</evidence>
<dbReference type="PANTHER" id="PTHR43133">
    <property type="entry name" value="RNA POLYMERASE ECF-TYPE SIGMA FACTO"/>
    <property type="match status" value="1"/>
</dbReference>
<dbReference type="SUPFAM" id="SSF88946">
    <property type="entry name" value="Sigma2 domain of RNA polymerase sigma factors"/>
    <property type="match status" value="1"/>
</dbReference>
<keyword evidence="4" id="KW-0804">Transcription</keyword>
<dbReference type="GO" id="GO:0006352">
    <property type="term" value="P:DNA-templated transcription initiation"/>
    <property type="evidence" value="ECO:0007669"/>
    <property type="project" value="InterPro"/>
</dbReference>
<dbReference type="NCBIfam" id="TIGR02985">
    <property type="entry name" value="Sig70_bacteroi1"/>
    <property type="match status" value="1"/>
</dbReference>
<dbReference type="Pfam" id="PF04542">
    <property type="entry name" value="Sigma70_r2"/>
    <property type="match status" value="1"/>
</dbReference>
<keyword evidence="2" id="KW-0805">Transcription regulation</keyword>
<evidence type="ECO:0000259" key="5">
    <source>
        <dbReference type="Pfam" id="PF04542"/>
    </source>
</evidence>
<evidence type="ECO:0000313" key="7">
    <source>
        <dbReference type="EMBL" id="XBL13498.1"/>
    </source>
</evidence>
<dbReference type="InterPro" id="IPR039425">
    <property type="entry name" value="RNA_pol_sigma-70-like"/>
</dbReference>
<proteinExistence type="inferred from homology"/>
<dbReference type="InterPro" id="IPR014284">
    <property type="entry name" value="RNA_pol_sigma-70_dom"/>
</dbReference>
<dbReference type="GO" id="GO:0003677">
    <property type="term" value="F:DNA binding"/>
    <property type="evidence" value="ECO:0007669"/>
    <property type="project" value="InterPro"/>
</dbReference>